<sequence>MRAVHFGAGNIGRGFIGETLADNGFSIDFVDVNSTIIDALNKRGEYDIELAAPGKKKIHVSNVDGINNAKDPDKVVDAIKATDMITTAIGPKILPIIAPLIAKGLTARINSGNTTPLDVIACENMIGGSQHLKDYVYSHLDADMKPKVDKYIGFPNAAVDRIVPIQHNDDPLFVSVEDFKEWIIDKSQMKNKDIKLKGVGYAKDLEPYIERKLFSVNTGHATVAYTGKNLGYTTIGDAIKDPFVLKQVKRVLSETRSLLYNKWNKEFTEKSLEDYHSKVLKRFQNPYISDDIARVGRTPIRKLGYDERFIRPIRELKERNLDYSALMETVGRIYHFDEPKDAESQKLQKMLKTEDLKQVIVETTGLKDDPDLVDQIAKSYHDADNDKKN</sequence>
<keyword evidence="5 7" id="KW-0520">NAD</keyword>
<dbReference type="SUPFAM" id="SSF51735">
    <property type="entry name" value="NAD(P)-binding Rossmann-fold domains"/>
    <property type="match status" value="1"/>
</dbReference>
<dbReference type="HAMAP" id="MF_00196">
    <property type="entry name" value="Mannitol_dehydrog"/>
    <property type="match status" value="1"/>
</dbReference>
<dbReference type="PANTHER" id="PTHR30524:SF0">
    <property type="entry name" value="ALTRONATE OXIDOREDUCTASE-RELATED"/>
    <property type="match status" value="1"/>
</dbReference>
<dbReference type="RefSeq" id="WP_060459600.1">
    <property type="nucleotide sequence ID" value="NZ_AP014808.1"/>
</dbReference>
<comment type="similarity">
    <text evidence="1 7">Belongs to the mannitol dehydrogenase family.</text>
</comment>
<proteinExistence type="inferred from homology"/>
<dbReference type="InterPro" id="IPR000669">
    <property type="entry name" value="Mannitol_DH"/>
</dbReference>
<dbReference type="InterPro" id="IPR023028">
    <property type="entry name" value="Mannitol_1_phos_5_DH"/>
</dbReference>
<evidence type="ECO:0000256" key="4">
    <source>
        <dbReference type="ARBA" id="ARBA00023002"/>
    </source>
</evidence>
<keyword evidence="11" id="KW-1185">Reference proteome</keyword>
<dbReference type="GO" id="GO:0008926">
    <property type="term" value="F:mannitol-1-phosphate 5-dehydrogenase activity"/>
    <property type="evidence" value="ECO:0007669"/>
    <property type="project" value="UniProtKB-UniRule"/>
</dbReference>
<dbReference type="NCBIfam" id="NF002646">
    <property type="entry name" value="PRK02318.1-2"/>
    <property type="match status" value="1"/>
</dbReference>
<comment type="catalytic activity">
    <reaction evidence="6 7">
        <text>D-mannitol 1-phosphate + NAD(+) = beta-D-fructose 6-phosphate + NADH + H(+)</text>
        <dbReference type="Rhea" id="RHEA:19661"/>
        <dbReference type="ChEBI" id="CHEBI:15378"/>
        <dbReference type="ChEBI" id="CHEBI:57540"/>
        <dbReference type="ChEBI" id="CHEBI:57634"/>
        <dbReference type="ChEBI" id="CHEBI:57945"/>
        <dbReference type="ChEBI" id="CHEBI:61381"/>
        <dbReference type="EC" id="1.1.1.17"/>
    </reaction>
</comment>
<evidence type="ECO:0000256" key="1">
    <source>
        <dbReference type="ARBA" id="ARBA00006541"/>
    </source>
</evidence>
<organism evidence="10 11">
    <name type="scientific">Lactobacillus acetotolerans</name>
    <dbReference type="NCBI Taxonomy" id="1600"/>
    <lineage>
        <taxon>Bacteria</taxon>
        <taxon>Bacillati</taxon>
        <taxon>Bacillota</taxon>
        <taxon>Bacilli</taxon>
        <taxon>Lactobacillales</taxon>
        <taxon>Lactobacillaceae</taxon>
        <taxon>Lactobacillus</taxon>
    </lineage>
</organism>
<gene>
    <name evidence="7" type="primary">mtlD</name>
    <name evidence="10" type="ORF">LBAT_1119</name>
</gene>
<dbReference type="InterPro" id="IPR023027">
    <property type="entry name" value="Mannitol_DH_CS"/>
</dbReference>
<dbReference type="GO" id="GO:0019592">
    <property type="term" value="P:mannitol catabolic process"/>
    <property type="evidence" value="ECO:0007669"/>
    <property type="project" value="TreeGrafter"/>
</dbReference>
<dbReference type="AlphaFoldDB" id="A0A0D6A3W4"/>
<dbReference type="PANTHER" id="PTHR30524">
    <property type="entry name" value="MANNITOL-1-PHOSPHATE 5-DEHYDROGENASE"/>
    <property type="match status" value="1"/>
</dbReference>
<keyword evidence="4 7" id="KW-0560">Oxidoreductase</keyword>
<protein>
    <recommendedName>
        <fullName evidence="3 7">Mannitol-1-phosphate 5-dehydrogenase</fullName>
        <ecNumber evidence="2 7">1.1.1.17</ecNumber>
    </recommendedName>
</protein>
<dbReference type="EC" id="1.1.1.17" evidence="2 7"/>
<dbReference type="PATRIC" id="fig|1600.4.peg.1143"/>
<dbReference type="InterPro" id="IPR008927">
    <property type="entry name" value="6-PGluconate_DH-like_C_sf"/>
</dbReference>
<evidence type="ECO:0000256" key="5">
    <source>
        <dbReference type="ARBA" id="ARBA00023027"/>
    </source>
</evidence>
<dbReference type="Gene3D" id="3.40.50.720">
    <property type="entry name" value="NAD(P)-binding Rossmann-like Domain"/>
    <property type="match status" value="1"/>
</dbReference>
<evidence type="ECO:0000256" key="6">
    <source>
        <dbReference type="ARBA" id="ARBA00048615"/>
    </source>
</evidence>
<feature type="domain" description="Mannitol dehydrogenase C-terminal" evidence="9">
    <location>
        <begin position="204"/>
        <end position="381"/>
    </location>
</feature>
<feature type="domain" description="Mannitol dehydrogenase N-terminal" evidence="8">
    <location>
        <begin position="1"/>
        <end position="197"/>
    </location>
</feature>
<dbReference type="GO" id="GO:0005829">
    <property type="term" value="C:cytosol"/>
    <property type="evidence" value="ECO:0007669"/>
    <property type="project" value="TreeGrafter"/>
</dbReference>
<evidence type="ECO:0000259" key="9">
    <source>
        <dbReference type="Pfam" id="PF08125"/>
    </source>
</evidence>
<dbReference type="Pfam" id="PF01232">
    <property type="entry name" value="Mannitol_dh"/>
    <property type="match status" value="1"/>
</dbReference>
<dbReference type="PRINTS" id="PR00084">
    <property type="entry name" value="MTLDHDRGNASE"/>
</dbReference>
<dbReference type="STRING" id="1600.LBAT_1119"/>
<feature type="binding site" evidence="7">
    <location>
        <begin position="3"/>
        <end position="14"/>
    </location>
    <ligand>
        <name>NAD(+)</name>
        <dbReference type="ChEBI" id="CHEBI:57540"/>
    </ligand>
</feature>
<dbReference type="InterPro" id="IPR013131">
    <property type="entry name" value="Mannitol_DH_N"/>
</dbReference>
<dbReference type="KEGG" id="lae:LBAT_1119"/>
<dbReference type="SUPFAM" id="SSF48179">
    <property type="entry name" value="6-phosphogluconate dehydrogenase C-terminal domain-like"/>
    <property type="match status" value="1"/>
</dbReference>
<evidence type="ECO:0000259" key="8">
    <source>
        <dbReference type="Pfam" id="PF01232"/>
    </source>
</evidence>
<reference evidence="10 11" key="1">
    <citation type="submission" date="2015-03" db="EMBL/GenBank/DDBJ databases">
        <title>Complete genome sequence of Lactobacillus acetotolerans NBRC 13120.</title>
        <authorList>
            <person name="Toh H."/>
            <person name="Morita H."/>
            <person name="Fujita N."/>
        </authorList>
    </citation>
    <scope>NUCLEOTIDE SEQUENCE [LARGE SCALE GENOMIC DNA]</scope>
    <source>
        <strain evidence="10 11">NBRC 13120</strain>
    </source>
</reference>
<evidence type="ECO:0000313" key="11">
    <source>
        <dbReference type="Proteomes" id="UP000035709"/>
    </source>
</evidence>
<evidence type="ECO:0000256" key="7">
    <source>
        <dbReference type="HAMAP-Rule" id="MF_00196"/>
    </source>
</evidence>
<dbReference type="OrthoDB" id="271711at2"/>
<dbReference type="Proteomes" id="UP000035709">
    <property type="component" value="Chromosome"/>
</dbReference>
<dbReference type="NCBIfam" id="NF002647">
    <property type="entry name" value="PRK02318.1-3"/>
    <property type="match status" value="1"/>
</dbReference>
<dbReference type="NCBIfam" id="NF002652">
    <property type="entry name" value="PRK02318.2-5"/>
    <property type="match status" value="1"/>
</dbReference>
<dbReference type="InterPro" id="IPR013118">
    <property type="entry name" value="Mannitol_DH_C"/>
</dbReference>
<evidence type="ECO:0000256" key="3">
    <source>
        <dbReference type="ARBA" id="ARBA00016219"/>
    </source>
</evidence>
<dbReference type="InterPro" id="IPR013328">
    <property type="entry name" value="6PGD_dom2"/>
</dbReference>
<evidence type="ECO:0000313" key="10">
    <source>
        <dbReference type="EMBL" id="BAQ57508.1"/>
    </source>
</evidence>
<dbReference type="EMBL" id="AP014808">
    <property type="protein sequence ID" value="BAQ57508.1"/>
    <property type="molecule type" value="Genomic_DNA"/>
</dbReference>
<evidence type="ECO:0000256" key="2">
    <source>
        <dbReference type="ARBA" id="ARBA00012939"/>
    </source>
</evidence>
<dbReference type="Pfam" id="PF08125">
    <property type="entry name" value="Mannitol_dh_C"/>
    <property type="match status" value="1"/>
</dbReference>
<accession>A0A0D6A3W4</accession>
<dbReference type="PROSITE" id="PS00974">
    <property type="entry name" value="MANNITOL_DHGENASE"/>
    <property type="match status" value="1"/>
</dbReference>
<dbReference type="Gene3D" id="1.10.1040.10">
    <property type="entry name" value="N-(1-d-carboxylethyl)-l-norvaline Dehydrogenase, domain 2"/>
    <property type="match status" value="1"/>
</dbReference>
<dbReference type="InterPro" id="IPR036291">
    <property type="entry name" value="NAD(P)-bd_dom_sf"/>
</dbReference>
<name>A0A0D6A3W4_9LACO</name>